<dbReference type="AlphaFoldDB" id="A0A381RTQ4"/>
<protein>
    <submittedName>
        <fullName evidence="1">Uncharacterized protein</fullName>
    </submittedName>
</protein>
<proteinExistence type="predicted"/>
<gene>
    <name evidence="1" type="ORF">METZ01_LOCUS48106</name>
</gene>
<name>A0A381RTQ4_9ZZZZ</name>
<evidence type="ECO:0000313" key="1">
    <source>
        <dbReference type="EMBL" id="SUZ95252.1"/>
    </source>
</evidence>
<organism evidence="1">
    <name type="scientific">marine metagenome</name>
    <dbReference type="NCBI Taxonomy" id="408172"/>
    <lineage>
        <taxon>unclassified sequences</taxon>
        <taxon>metagenomes</taxon>
        <taxon>ecological metagenomes</taxon>
    </lineage>
</organism>
<reference evidence="1" key="1">
    <citation type="submission" date="2018-05" db="EMBL/GenBank/DDBJ databases">
        <authorList>
            <person name="Lanie J.A."/>
            <person name="Ng W.-L."/>
            <person name="Kazmierczak K.M."/>
            <person name="Andrzejewski T.M."/>
            <person name="Davidsen T.M."/>
            <person name="Wayne K.J."/>
            <person name="Tettelin H."/>
            <person name="Glass J.I."/>
            <person name="Rusch D."/>
            <person name="Podicherti R."/>
            <person name="Tsui H.-C.T."/>
            <person name="Winkler M.E."/>
        </authorList>
    </citation>
    <scope>NUCLEOTIDE SEQUENCE</scope>
</reference>
<sequence>MIKATLGRPLPWIFLTPFGSLSFFRSTLRPSQEVSIIMAKLHNDEKD</sequence>
<dbReference type="EMBL" id="UINC01002308">
    <property type="protein sequence ID" value="SUZ95252.1"/>
    <property type="molecule type" value="Genomic_DNA"/>
</dbReference>
<accession>A0A381RTQ4</accession>